<evidence type="ECO:0000256" key="2">
    <source>
        <dbReference type="ARBA" id="ARBA00022741"/>
    </source>
</evidence>
<feature type="domain" description="ABC transporter" evidence="4">
    <location>
        <begin position="1"/>
        <end position="217"/>
    </location>
</feature>
<keyword evidence="1" id="KW-0813">Transport</keyword>
<dbReference type="Pfam" id="PF00005">
    <property type="entry name" value="ABC_tran"/>
    <property type="match status" value="1"/>
</dbReference>
<evidence type="ECO:0000313" key="5">
    <source>
        <dbReference type="EMBL" id="GAA4782571.1"/>
    </source>
</evidence>
<organism evidence="5 6">
    <name type="scientific">Microbacterium gilvum</name>
    <dbReference type="NCBI Taxonomy" id="1336204"/>
    <lineage>
        <taxon>Bacteria</taxon>
        <taxon>Bacillati</taxon>
        <taxon>Actinomycetota</taxon>
        <taxon>Actinomycetes</taxon>
        <taxon>Micrococcales</taxon>
        <taxon>Microbacteriaceae</taxon>
        <taxon>Microbacterium</taxon>
    </lineage>
</organism>
<gene>
    <name evidence="5" type="ORF">GCM10023351_29850</name>
</gene>
<keyword evidence="2" id="KW-0547">Nucleotide-binding</keyword>
<dbReference type="InterPro" id="IPR027417">
    <property type="entry name" value="P-loop_NTPase"/>
</dbReference>
<comment type="caution">
    <text evidence="5">The sequence shown here is derived from an EMBL/GenBank/DDBJ whole genome shotgun (WGS) entry which is preliminary data.</text>
</comment>
<accession>A0ABP9AK51</accession>
<sequence>MTSADGGGAFLGIRARVDARGVDVDLRVAHGETVAVVGPNGAGKSTLLAVAAGLLRPDAGTVELDGVELAGPRRWVPPHRRGIVLMAQQTLLFPHLSVRDNVAFAPRASGLSRAAARDAAERWLVETGVRALAERRASDLSGGQAQRVALARALAAEPAVLLLDEPMAALDVDAAPELRALLARALGGRTAVLVSHDPDDVAALADRSVRMAAGRVAG</sequence>
<keyword evidence="6" id="KW-1185">Reference proteome</keyword>
<evidence type="ECO:0000259" key="4">
    <source>
        <dbReference type="PROSITE" id="PS50893"/>
    </source>
</evidence>
<dbReference type="SUPFAM" id="SSF52540">
    <property type="entry name" value="P-loop containing nucleoside triphosphate hydrolases"/>
    <property type="match status" value="1"/>
</dbReference>
<keyword evidence="3" id="KW-0067">ATP-binding</keyword>
<dbReference type="PROSITE" id="PS50893">
    <property type="entry name" value="ABC_TRANSPORTER_2"/>
    <property type="match status" value="1"/>
</dbReference>
<evidence type="ECO:0000256" key="1">
    <source>
        <dbReference type="ARBA" id="ARBA00022448"/>
    </source>
</evidence>
<dbReference type="InterPro" id="IPR003439">
    <property type="entry name" value="ABC_transporter-like_ATP-bd"/>
</dbReference>
<dbReference type="InterPro" id="IPR050093">
    <property type="entry name" value="ABC_SmlMolc_Importer"/>
</dbReference>
<name>A0ABP9AK51_9MICO</name>
<dbReference type="InterPro" id="IPR017871">
    <property type="entry name" value="ABC_transporter-like_CS"/>
</dbReference>
<dbReference type="PANTHER" id="PTHR42781:SF4">
    <property type="entry name" value="SPERMIDINE_PUTRESCINE IMPORT ATP-BINDING PROTEIN POTA"/>
    <property type="match status" value="1"/>
</dbReference>
<evidence type="ECO:0000256" key="3">
    <source>
        <dbReference type="ARBA" id="ARBA00022840"/>
    </source>
</evidence>
<dbReference type="PROSITE" id="PS00211">
    <property type="entry name" value="ABC_TRANSPORTER_1"/>
    <property type="match status" value="1"/>
</dbReference>
<dbReference type="SMART" id="SM00382">
    <property type="entry name" value="AAA"/>
    <property type="match status" value="1"/>
</dbReference>
<reference evidence="6" key="1">
    <citation type="journal article" date="2019" name="Int. J. Syst. Evol. Microbiol.">
        <title>The Global Catalogue of Microorganisms (GCM) 10K type strain sequencing project: providing services to taxonomists for standard genome sequencing and annotation.</title>
        <authorList>
            <consortium name="The Broad Institute Genomics Platform"/>
            <consortium name="The Broad Institute Genome Sequencing Center for Infectious Disease"/>
            <person name="Wu L."/>
            <person name="Ma J."/>
        </authorList>
    </citation>
    <scope>NUCLEOTIDE SEQUENCE [LARGE SCALE GENOMIC DNA]</scope>
    <source>
        <strain evidence="6">JCM 18537</strain>
    </source>
</reference>
<proteinExistence type="predicted"/>
<dbReference type="PANTHER" id="PTHR42781">
    <property type="entry name" value="SPERMIDINE/PUTRESCINE IMPORT ATP-BINDING PROTEIN POTA"/>
    <property type="match status" value="1"/>
</dbReference>
<dbReference type="RefSeq" id="WP_345440887.1">
    <property type="nucleotide sequence ID" value="NZ_BAABKO010000006.1"/>
</dbReference>
<dbReference type="Gene3D" id="3.40.50.300">
    <property type="entry name" value="P-loop containing nucleotide triphosphate hydrolases"/>
    <property type="match status" value="1"/>
</dbReference>
<evidence type="ECO:0000313" key="6">
    <source>
        <dbReference type="Proteomes" id="UP001501645"/>
    </source>
</evidence>
<dbReference type="Proteomes" id="UP001501645">
    <property type="component" value="Unassembled WGS sequence"/>
</dbReference>
<protein>
    <recommendedName>
        <fullName evidence="4">ABC transporter domain-containing protein</fullName>
    </recommendedName>
</protein>
<dbReference type="InterPro" id="IPR003593">
    <property type="entry name" value="AAA+_ATPase"/>
</dbReference>
<dbReference type="EMBL" id="BAABKO010000006">
    <property type="protein sequence ID" value="GAA4782571.1"/>
    <property type="molecule type" value="Genomic_DNA"/>
</dbReference>